<gene>
    <name evidence="12" type="ORF">PaecuDRAFT_0839</name>
</gene>
<evidence type="ECO:0000256" key="1">
    <source>
        <dbReference type="ARBA" id="ARBA00004651"/>
    </source>
</evidence>
<feature type="domain" description="ABC transporter" evidence="10">
    <location>
        <begin position="342"/>
        <end position="575"/>
    </location>
</feature>
<dbReference type="InterPro" id="IPR011527">
    <property type="entry name" value="ABC1_TM_dom"/>
</dbReference>
<dbReference type="Proteomes" id="UP000005387">
    <property type="component" value="Unassembled WGS sequence"/>
</dbReference>
<evidence type="ECO:0000313" key="13">
    <source>
        <dbReference type="Proteomes" id="UP000005387"/>
    </source>
</evidence>
<keyword evidence="8 9" id="KW-0472">Membrane</keyword>
<dbReference type="eggNOG" id="COG1132">
    <property type="taxonomic scope" value="Bacteria"/>
</dbReference>
<proteinExistence type="predicted"/>
<evidence type="ECO:0000256" key="5">
    <source>
        <dbReference type="ARBA" id="ARBA00022741"/>
    </source>
</evidence>
<reference evidence="12 13" key="1">
    <citation type="submission" date="2010-07" db="EMBL/GenBank/DDBJ databases">
        <title>The draft genome of Paenibacillus curdlanolyticus YK9.</title>
        <authorList>
            <consortium name="US DOE Joint Genome Institute (JGI-PGF)"/>
            <person name="Lucas S."/>
            <person name="Copeland A."/>
            <person name="Lapidus A."/>
            <person name="Cheng J.-F."/>
            <person name="Bruce D."/>
            <person name="Goodwin L."/>
            <person name="Pitluck S."/>
            <person name="Land M.L."/>
            <person name="Hauser L."/>
            <person name="Chang Y.-J."/>
            <person name="Jeffries C."/>
            <person name="Anderson I.J."/>
            <person name="Johnson E."/>
            <person name="Loganathan U."/>
            <person name="Mulhopadhyay B."/>
            <person name="Kyrpides N."/>
            <person name="Woyke T.J."/>
        </authorList>
    </citation>
    <scope>NUCLEOTIDE SEQUENCE [LARGE SCALE GENOMIC DNA]</scope>
    <source>
        <strain evidence="12 13">YK9</strain>
    </source>
</reference>
<dbReference type="AlphaFoldDB" id="E0I5B7"/>
<dbReference type="PROSITE" id="PS50929">
    <property type="entry name" value="ABC_TM1F"/>
    <property type="match status" value="1"/>
</dbReference>
<evidence type="ECO:0000256" key="8">
    <source>
        <dbReference type="ARBA" id="ARBA00023136"/>
    </source>
</evidence>
<dbReference type="RefSeq" id="WP_006036854.1">
    <property type="nucleotide sequence ID" value="NZ_AEDD01000002.1"/>
</dbReference>
<dbReference type="PROSITE" id="PS50893">
    <property type="entry name" value="ABC_TRANSPORTER_2"/>
    <property type="match status" value="1"/>
</dbReference>
<keyword evidence="4 9" id="KW-0812">Transmembrane</keyword>
<evidence type="ECO:0000256" key="6">
    <source>
        <dbReference type="ARBA" id="ARBA00022840"/>
    </source>
</evidence>
<dbReference type="GO" id="GO:0005886">
    <property type="term" value="C:plasma membrane"/>
    <property type="evidence" value="ECO:0007669"/>
    <property type="project" value="UniProtKB-SubCell"/>
</dbReference>
<dbReference type="InterPro" id="IPR017871">
    <property type="entry name" value="ABC_transporter-like_CS"/>
</dbReference>
<dbReference type="InterPro" id="IPR036640">
    <property type="entry name" value="ABC1_TM_sf"/>
</dbReference>
<dbReference type="GO" id="GO:0016887">
    <property type="term" value="F:ATP hydrolysis activity"/>
    <property type="evidence" value="ECO:0007669"/>
    <property type="project" value="InterPro"/>
</dbReference>
<evidence type="ECO:0000256" key="4">
    <source>
        <dbReference type="ARBA" id="ARBA00022692"/>
    </source>
</evidence>
<keyword evidence="6" id="KW-0067">ATP-binding</keyword>
<keyword evidence="3" id="KW-1003">Cell membrane</keyword>
<comment type="subcellular location">
    <subcellularLocation>
        <location evidence="1">Cell membrane</location>
        <topology evidence="1">Multi-pass membrane protein</topology>
    </subcellularLocation>
</comment>
<keyword evidence="5" id="KW-0547">Nucleotide-binding</keyword>
<dbReference type="PROSITE" id="PS00211">
    <property type="entry name" value="ABC_TRANSPORTER_1"/>
    <property type="match status" value="1"/>
</dbReference>
<feature type="domain" description="ABC transmembrane type-1" evidence="11">
    <location>
        <begin position="26"/>
        <end position="304"/>
    </location>
</feature>
<dbReference type="OrthoDB" id="2492979at2"/>
<dbReference type="InterPro" id="IPR039421">
    <property type="entry name" value="Type_1_exporter"/>
</dbReference>
<keyword evidence="13" id="KW-1185">Reference proteome</keyword>
<organism evidence="12 13">
    <name type="scientific">Paenibacillus curdlanolyticus YK9</name>
    <dbReference type="NCBI Taxonomy" id="717606"/>
    <lineage>
        <taxon>Bacteria</taxon>
        <taxon>Bacillati</taxon>
        <taxon>Bacillota</taxon>
        <taxon>Bacilli</taxon>
        <taxon>Bacillales</taxon>
        <taxon>Paenibacillaceae</taxon>
        <taxon>Paenibacillus</taxon>
    </lineage>
</organism>
<dbReference type="SMART" id="SM00382">
    <property type="entry name" value="AAA"/>
    <property type="match status" value="1"/>
</dbReference>
<evidence type="ECO:0000256" key="2">
    <source>
        <dbReference type="ARBA" id="ARBA00022448"/>
    </source>
</evidence>
<dbReference type="STRING" id="717606.PaecuDRAFT_0839"/>
<dbReference type="InterPro" id="IPR003593">
    <property type="entry name" value="AAA+_ATPase"/>
</dbReference>
<keyword evidence="7 9" id="KW-1133">Transmembrane helix</keyword>
<dbReference type="SUPFAM" id="SSF52540">
    <property type="entry name" value="P-loop containing nucleoside triphosphate hydrolases"/>
    <property type="match status" value="1"/>
</dbReference>
<feature type="transmembrane region" description="Helical" evidence="9">
    <location>
        <begin position="239"/>
        <end position="261"/>
    </location>
</feature>
<feature type="transmembrane region" description="Helical" evidence="9">
    <location>
        <begin position="20"/>
        <end position="46"/>
    </location>
</feature>
<evidence type="ECO:0000256" key="3">
    <source>
        <dbReference type="ARBA" id="ARBA00022475"/>
    </source>
</evidence>
<dbReference type="GO" id="GO:0005524">
    <property type="term" value="F:ATP binding"/>
    <property type="evidence" value="ECO:0007669"/>
    <property type="project" value="UniProtKB-KW"/>
</dbReference>
<feature type="transmembrane region" description="Helical" evidence="9">
    <location>
        <begin position="136"/>
        <end position="155"/>
    </location>
</feature>
<evidence type="ECO:0000256" key="9">
    <source>
        <dbReference type="SAM" id="Phobius"/>
    </source>
</evidence>
<evidence type="ECO:0000313" key="12">
    <source>
        <dbReference type="EMBL" id="EFM12159.1"/>
    </source>
</evidence>
<dbReference type="GO" id="GO:0015421">
    <property type="term" value="F:ABC-type oligopeptide transporter activity"/>
    <property type="evidence" value="ECO:0007669"/>
    <property type="project" value="TreeGrafter"/>
</dbReference>
<evidence type="ECO:0000256" key="7">
    <source>
        <dbReference type="ARBA" id="ARBA00022989"/>
    </source>
</evidence>
<keyword evidence="2" id="KW-0813">Transport</keyword>
<evidence type="ECO:0000259" key="11">
    <source>
        <dbReference type="PROSITE" id="PS50929"/>
    </source>
</evidence>
<feature type="transmembrane region" description="Helical" evidence="9">
    <location>
        <begin position="58"/>
        <end position="82"/>
    </location>
</feature>
<feature type="transmembrane region" description="Helical" evidence="9">
    <location>
        <begin position="161"/>
        <end position="180"/>
    </location>
</feature>
<dbReference type="Pfam" id="PF00005">
    <property type="entry name" value="ABC_tran"/>
    <property type="match status" value="1"/>
</dbReference>
<accession>E0I5B7</accession>
<dbReference type="InterPro" id="IPR003439">
    <property type="entry name" value="ABC_transporter-like_ATP-bd"/>
</dbReference>
<name>E0I5B7_9BACL</name>
<dbReference type="InterPro" id="IPR027417">
    <property type="entry name" value="P-loop_NTPase"/>
</dbReference>
<dbReference type="PANTHER" id="PTHR43394:SF1">
    <property type="entry name" value="ATP-BINDING CASSETTE SUB-FAMILY B MEMBER 10, MITOCHONDRIAL"/>
    <property type="match status" value="1"/>
</dbReference>
<evidence type="ECO:0000259" key="10">
    <source>
        <dbReference type="PROSITE" id="PS50893"/>
    </source>
</evidence>
<dbReference type="SUPFAM" id="SSF90123">
    <property type="entry name" value="ABC transporter transmembrane region"/>
    <property type="match status" value="1"/>
</dbReference>
<dbReference type="EMBL" id="AEDD01000002">
    <property type="protein sequence ID" value="EFM12159.1"/>
    <property type="molecule type" value="Genomic_DNA"/>
</dbReference>
<dbReference type="PANTHER" id="PTHR43394">
    <property type="entry name" value="ATP-DEPENDENT PERMEASE MDL1, MITOCHONDRIAL"/>
    <property type="match status" value="1"/>
</dbReference>
<dbReference type="CDD" id="cd07346">
    <property type="entry name" value="ABC_6TM_exporters"/>
    <property type="match status" value="1"/>
</dbReference>
<dbReference type="Gene3D" id="3.40.50.300">
    <property type="entry name" value="P-loop containing nucleotide triphosphate hydrolases"/>
    <property type="match status" value="1"/>
</dbReference>
<dbReference type="Pfam" id="PF00664">
    <property type="entry name" value="ABC_membrane"/>
    <property type="match status" value="1"/>
</dbReference>
<sequence length="586" mass="65481">MQSIKLFMRLTSYINVNWKLTSLAYLCTILALTLNLAQPFIFSYLIDEVLIAGHQEKLVFLLTLFGSFALGSVVLSIIRTGLFRYLGIRHMLDLRDVLLAHIRRIPLTEIEKHGVGKYSALLGWDTASMGNFLNHIVVEMVTQWFTMLFAISMIFYMDARLGWITVASIPVLLAIPRIFVKPMKKYADGVRSHNEEVGTYLYESIEGSKEIRAYGLEGWERKKNQSMYKDLVAVSTKETLFRMFSGQTGTLAFSFILIAVYSMGSKQVLAGTLSVGMLVAAVQYLNNALQPIQVMNNFFGEMQQSEVAMKRIEQFLESPVEQAAQQKNKAVSIPFPGESAEVSCKQVHVSYEGTQILRDIDITVRKGQVAAFVGPSGSGKSTLFKTLAGFMEAEAGDIRIRNLPMNQMSRSDLTAHMAILSQDSYLFSGTLYENIAIGRLDATEDEIKEAARLASLQSLLDTLPNGLQTVVDHQGFQLSGGQRQRFAIARALLKRPDILILDEPTSALDRETEEQVMVQIKQAMKGKTLLISTHRLDIIRNADIIYVMDQGTVLDCGTHEELVGRCRKYAALVAGQEQEELLEKIG</sequence>
<protein>
    <submittedName>
        <fullName evidence="12">ABC transporter related protein</fullName>
    </submittedName>
</protein>
<dbReference type="Gene3D" id="1.20.1560.10">
    <property type="entry name" value="ABC transporter type 1, transmembrane domain"/>
    <property type="match status" value="1"/>
</dbReference>
<dbReference type="FunFam" id="3.40.50.300:FF:000221">
    <property type="entry name" value="Multidrug ABC transporter ATP-binding protein"/>
    <property type="match status" value="1"/>
</dbReference>